<name>A0A0F9UGS2_9ZZZZ</name>
<evidence type="ECO:0000313" key="1">
    <source>
        <dbReference type="EMBL" id="KKN52788.1"/>
    </source>
</evidence>
<proteinExistence type="predicted"/>
<organism evidence="1">
    <name type="scientific">marine sediment metagenome</name>
    <dbReference type="NCBI Taxonomy" id="412755"/>
    <lineage>
        <taxon>unclassified sequences</taxon>
        <taxon>metagenomes</taxon>
        <taxon>ecological metagenomes</taxon>
    </lineage>
</organism>
<comment type="caution">
    <text evidence="1">The sequence shown here is derived from an EMBL/GenBank/DDBJ whole genome shotgun (WGS) entry which is preliminary data.</text>
</comment>
<protein>
    <submittedName>
        <fullName evidence="1">Uncharacterized protein</fullName>
    </submittedName>
</protein>
<gene>
    <name evidence="1" type="ORF">LCGC14_0609060</name>
</gene>
<sequence>MAKCIKCGIEISGKTWRCRPCELGNKPTPPKPDKGIKGVLKKLFCVNCDSHHNQICDSDEICGFSKEYIDKAQADIMAMALPVLEGAVELYDDRVDLANAFVDGFNEAVTKTRQCLEGKG</sequence>
<dbReference type="AlphaFoldDB" id="A0A0F9UGS2"/>
<reference evidence="1" key="1">
    <citation type="journal article" date="2015" name="Nature">
        <title>Complex archaea that bridge the gap between prokaryotes and eukaryotes.</title>
        <authorList>
            <person name="Spang A."/>
            <person name="Saw J.H."/>
            <person name="Jorgensen S.L."/>
            <person name="Zaremba-Niedzwiedzka K."/>
            <person name="Martijn J."/>
            <person name="Lind A.E."/>
            <person name="van Eijk R."/>
            <person name="Schleper C."/>
            <person name="Guy L."/>
            <person name="Ettema T.J."/>
        </authorList>
    </citation>
    <scope>NUCLEOTIDE SEQUENCE</scope>
</reference>
<accession>A0A0F9UGS2</accession>
<dbReference type="EMBL" id="LAZR01001004">
    <property type="protein sequence ID" value="KKN52788.1"/>
    <property type="molecule type" value="Genomic_DNA"/>
</dbReference>